<keyword evidence="3" id="KW-0159">Chromosome partition</keyword>
<evidence type="ECO:0000313" key="6">
    <source>
        <dbReference type="Proteomes" id="UP000553756"/>
    </source>
</evidence>
<dbReference type="Proteomes" id="UP000553756">
    <property type="component" value="Unassembled WGS sequence"/>
</dbReference>
<evidence type="ECO:0000256" key="4">
    <source>
        <dbReference type="ARBA" id="ARBA00023306"/>
    </source>
</evidence>
<accession>A0ABX1SVP8</accession>
<dbReference type="Pfam" id="PF04079">
    <property type="entry name" value="SMC_ScpB"/>
    <property type="match status" value="1"/>
</dbReference>
<evidence type="ECO:0000256" key="3">
    <source>
        <dbReference type="ARBA" id="ARBA00022829"/>
    </source>
</evidence>
<dbReference type="Gene3D" id="1.10.10.10">
    <property type="entry name" value="Winged helix-like DNA-binding domain superfamily/Winged helix DNA-binding domain"/>
    <property type="match status" value="2"/>
</dbReference>
<dbReference type="NCBIfam" id="TIGR00281">
    <property type="entry name" value="SMC-Scp complex subunit ScpB"/>
    <property type="match status" value="1"/>
</dbReference>
<keyword evidence="2" id="KW-0132">Cell division</keyword>
<proteinExistence type="predicted"/>
<reference evidence="5 6" key="1">
    <citation type="submission" date="2020-02" db="EMBL/GenBank/DDBJ databases">
        <title>Characterization of phylogenetic diversity of novel bifidobacterial species isolated in Czech ZOOs.</title>
        <authorList>
            <person name="Lugli G.A."/>
            <person name="Vera N.B."/>
            <person name="Ventura M."/>
        </authorList>
    </citation>
    <scope>NUCLEOTIDE SEQUENCE [LARGE SCALE GENOMIC DNA]</scope>
    <source>
        <strain evidence="5 6">DSM 109963</strain>
    </source>
</reference>
<dbReference type="PANTHER" id="PTHR34298:SF2">
    <property type="entry name" value="SEGREGATION AND CONDENSATION PROTEIN B"/>
    <property type="match status" value="1"/>
</dbReference>
<keyword evidence="4" id="KW-0131">Cell cycle</keyword>
<dbReference type="InterPro" id="IPR005234">
    <property type="entry name" value="ScpB_csome_segregation"/>
</dbReference>
<evidence type="ECO:0000256" key="1">
    <source>
        <dbReference type="ARBA" id="ARBA00022490"/>
    </source>
</evidence>
<name>A0ABX1SVP8_9BIFI</name>
<dbReference type="PANTHER" id="PTHR34298">
    <property type="entry name" value="SEGREGATION AND CONDENSATION PROTEIN B"/>
    <property type="match status" value="1"/>
</dbReference>
<dbReference type="EMBL" id="JAAIIJ010000002">
    <property type="protein sequence ID" value="NMN01420.1"/>
    <property type="molecule type" value="Genomic_DNA"/>
</dbReference>
<evidence type="ECO:0000313" key="5">
    <source>
        <dbReference type="EMBL" id="NMN01420.1"/>
    </source>
</evidence>
<dbReference type="InterPro" id="IPR036390">
    <property type="entry name" value="WH_DNA-bd_sf"/>
</dbReference>
<keyword evidence="6" id="KW-1185">Reference proteome</keyword>
<dbReference type="SUPFAM" id="SSF46785">
    <property type="entry name" value="Winged helix' DNA-binding domain"/>
    <property type="match status" value="2"/>
</dbReference>
<protein>
    <submittedName>
        <fullName evidence="5">SMC-Scp complex subunit ScpB</fullName>
    </submittedName>
</protein>
<comment type="caution">
    <text evidence="5">The sequence shown here is derived from an EMBL/GenBank/DDBJ whole genome shotgun (WGS) entry which is preliminary data.</text>
</comment>
<sequence length="219" mass="23553">MSVKGGDMAEPMNGGVGQGGEVRPEYVDFTVEDFPGGLAACLEAILMVADQPQQVDDLARVLAVGKDAVEQALTALRESYERQSRGFELRCTARGWQYANRAEFEPVVATFVTDGQTARLSQAALEALAVVAYRQPVTRAQIAAIRGVNSDGVVRSLLVRGLVREDGVDPESRAALLVTSPLFLENMGLDSIEQLPSLAPFMPDMGDIVRQSQNDEAAL</sequence>
<dbReference type="PIRSF" id="PIRSF019345">
    <property type="entry name" value="ScpB"/>
    <property type="match status" value="1"/>
</dbReference>
<gene>
    <name evidence="5" type="ORF">G1C94_0041</name>
</gene>
<dbReference type="InterPro" id="IPR036388">
    <property type="entry name" value="WH-like_DNA-bd_sf"/>
</dbReference>
<keyword evidence="1" id="KW-0963">Cytoplasm</keyword>
<organism evidence="5 6">
    <name type="scientific">Bifidobacterium panos</name>
    <dbReference type="NCBI Taxonomy" id="2675321"/>
    <lineage>
        <taxon>Bacteria</taxon>
        <taxon>Bacillati</taxon>
        <taxon>Actinomycetota</taxon>
        <taxon>Actinomycetes</taxon>
        <taxon>Bifidobacteriales</taxon>
        <taxon>Bifidobacteriaceae</taxon>
        <taxon>Bifidobacterium</taxon>
    </lineage>
</organism>
<evidence type="ECO:0000256" key="2">
    <source>
        <dbReference type="ARBA" id="ARBA00022618"/>
    </source>
</evidence>